<evidence type="ECO:0000256" key="4">
    <source>
        <dbReference type="ARBA" id="ARBA00022798"/>
    </source>
</evidence>
<dbReference type="GO" id="GO:0008889">
    <property type="term" value="F:glycerophosphodiester phosphodiesterase activity"/>
    <property type="evidence" value="ECO:0007669"/>
    <property type="project" value="UniProtKB-EC"/>
</dbReference>
<evidence type="ECO:0000256" key="5">
    <source>
        <dbReference type="ARBA" id="ARBA00022801"/>
    </source>
</evidence>
<keyword evidence="5 9" id="KW-0378">Hydrolase</keyword>
<dbReference type="GO" id="GO:0006071">
    <property type="term" value="P:glycerol metabolic process"/>
    <property type="evidence" value="ECO:0007669"/>
    <property type="project" value="UniProtKB-KW"/>
</dbReference>
<reference evidence="9 10" key="1">
    <citation type="submission" date="2020-08" db="EMBL/GenBank/DDBJ databases">
        <title>Sequencing the genomes of 1000 actinobacteria strains.</title>
        <authorList>
            <person name="Klenk H.-P."/>
        </authorList>
    </citation>
    <scope>NUCLEOTIDE SEQUENCE [LARGE SCALE GENOMIC DNA]</scope>
    <source>
        <strain evidence="9 10">DSM 24947</strain>
    </source>
</reference>
<comment type="caution">
    <text evidence="9">The sequence shown here is derived from an EMBL/GenBank/DDBJ whole genome shotgun (WGS) entry which is preliminary data.</text>
</comment>
<dbReference type="PANTHER" id="PTHR43620">
    <property type="entry name" value="GLYCEROPHOSPHORYL DIESTER PHOSPHODIESTERASE"/>
    <property type="match status" value="1"/>
</dbReference>
<evidence type="ECO:0000313" key="10">
    <source>
        <dbReference type="Proteomes" id="UP000573729"/>
    </source>
</evidence>
<feature type="domain" description="GP-PDE" evidence="8">
    <location>
        <begin position="6"/>
        <end position="333"/>
    </location>
</feature>
<dbReference type="GO" id="GO:0006629">
    <property type="term" value="P:lipid metabolic process"/>
    <property type="evidence" value="ECO:0007669"/>
    <property type="project" value="InterPro"/>
</dbReference>
<dbReference type="Gene3D" id="3.20.20.190">
    <property type="entry name" value="Phosphatidylinositol (PI) phosphodiesterase"/>
    <property type="match status" value="1"/>
</dbReference>
<keyword evidence="3" id="KW-0732">Signal</keyword>
<accession>A0A7W7BNZ7</accession>
<comment type="similarity">
    <text evidence="1">Belongs to the glycerophosphoryl diester phosphodiesterase family.</text>
</comment>
<feature type="region of interest" description="Disordered" evidence="7">
    <location>
        <begin position="1"/>
        <end position="22"/>
    </location>
</feature>
<sequence length="335" mass="36893">MPRRSPLVIGHRGAPGYRPEHSRSSYDLALEMGVDAVEPDVVFTADGVAVVRHENEISTTTDVAARPEFADRRTTKTIDGRDLTGWFTEDFTWNELATLRCRERLPQLRPRSASFDDTQPILRFSDLLDLVRRAGLDQGREIGVVLEIKHATYFGGIGYDVASLLAAELAAAGWDAGQLPLIVESFEQTALTQLRDRGIRARFVYLLEAAGRPFDLAARHGATSPTYAAQLTPVGLDRLAAEVDGISLDKKIVLAEKGGRVAGTSPVVAAAQERGLEVYTWTCRPENAFLARPFRRGRDKAAFGDWEAEWTAIADAALDGVFVDHPDLGVDFFRR</sequence>
<organism evidence="9 10">
    <name type="scientific">Microbacterium marinum</name>
    <dbReference type="NCBI Taxonomy" id="421115"/>
    <lineage>
        <taxon>Bacteria</taxon>
        <taxon>Bacillati</taxon>
        <taxon>Actinomycetota</taxon>
        <taxon>Actinomycetes</taxon>
        <taxon>Micrococcales</taxon>
        <taxon>Microbacteriaceae</taxon>
        <taxon>Microbacterium</taxon>
    </lineage>
</organism>
<dbReference type="InterPro" id="IPR017946">
    <property type="entry name" value="PLC-like_Pdiesterase_TIM-brl"/>
</dbReference>
<dbReference type="RefSeq" id="WP_184215578.1">
    <property type="nucleotide sequence ID" value="NZ_JACHMD010000001.1"/>
</dbReference>
<dbReference type="EC" id="3.1.4.46" evidence="2"/>
<dbReference type="PANTHER" id="PTHR43620:SF7">
    <property type="entry name" value="GLYCEROPHOSPHODIESTER PHOSPHODIESTERASE GDPD5-RELATED"/>
    <property type="match status" value="1"/>
</dbReference>
<name>A0A7W7BNZ7_9MICO</name>
<dbReference type="Proteomes" id="UP000573729">
    <property type="component" value="Unassembled WGS sequence"/>
</dbReference>
<comment type="catalytic activity">
    <reaction evidence="6">
        <text>a sn-glycero-3-phosphodiester + H2O = an alcohol + sn-glycerol 3-phosphate + H(+)</text>
        <dbReference type="Rhea" id="RHEA:12969"/>
        <dbReference type="ChEBI" id="CHEBI:15377"/>
        <dbReference type="ChEBI" id="CHEBI:15378"/>
        <dbReference type="ChEBI" id="CHEBI:30879"/>
        <dbReference type="ChEBI" id="CHEBI:57597"/>
        <dbReference type="ChEBI" id="CHEBI:83408"/>
        <dbReference type="EC" id="3.1.4.46"/>
    </reaction>
</comment>
<evidence type="ECO:0000256" key="3">
    <source>
        <dbReference type="ARBA" id="ARBA00022729"/>
    </source>
</evidence>
<protein>
    <recommendedName>
        <fullName evidence="2">glycerophosphodiester phosphodiesterase</fullName>
        <ecNumber evidence="2">3.1.4.46</ecNumber>
    </recommendedName>
</protein>
<keyword evidence="4" id="KW-0319">Glycerol metabolism</keyword>
<dbReference type="PROSITE" id="PS51704">
    <property type="entry name" value="GP_PDE"/>
    <property type="match status" value="1"/>
</dbReference>
<evidence type="ECO:0000256" key="7">
    <source>
        <dbReference type="SAM" id="MobiDB-lite"/>
    </source>
</evidence>
<dbReference type="EMBL" id="JACHMD010000001">
    <property type="protein sequence ID" value="MBB4666194.1"/>
    <property type="molecule type" value="Genomic_DNA"/>
</dbReference>
<evidence type="ECO:0000256" key="1">
    <source>
        <dbReference type="ARBA" id="ARBA00007277"/>
    </source>
</evidence>
<proteinExistence type="inferred from homology"/>
<dbReference type="GO" id="GO:0042597">
    <property type="term" value="C:periplasmic space"/>
    <property type="evidence" value="ECO:0007669"/>
    <property type="project" value="TreeGrafter"/>
</dbReference>
<evidence type="ECO:0000256" key="2">
    <source>
        <dbReference type="ARBA" id="ARBA00012247"/>
    </source>
</evidence>
<keyword evidence="10" id="KW-1185">Reference proteome</keyword>
<dbReference type="SUPFAM" id="SSF51695">
    <property type="entry name" value="PLC-like phosphodiesterases"/>
    <property type="match status" value="1"/>
</dbReference>
<evidence type="ECO:0000313" key="9">
    <source>
        <dbReference type="EMBL" id="MBB4666194.1"/>
    </source>
</evidence>
<evidence type="ECO:0000256" key="6">
    <source>
        <dbReference type="ARBA" id="ARBA00047512"/>
    </source>
</evidence>
<gene>
    <name evidence="9" type="ORF">BKA24_000903</name>
</gene>
<evidence type="ECO:0000259" key="8">
    <source>
        <dbReference type="PROSITE" id="PS51704"/>
    </source>
</evidence>
<dbReference type="InterPro" id="IPR030395">
    <property type="entry name" value="GP_PDE_dom"/>
</dbReference>
<dbReference type="Pfam" id="PF03009">
    <property type="entry name" value="GDPD"/>
    <property type="match status" value="1"/>
</dbReference>
<dbReference type="AlphaFoldDB" id="A0A7W7BNZ7"/>